<sequence>MCPPVRVGETVVAADCQTELAGTRRRLYGIGAETGEIEWERRTYPSELSVANETVYTTAGDAATAFDPETGDVLWRYPTGVGHLTATEGGIYAVGRNNDGTSTLYALDEGGKT</sequence>
<evidence type="ECO:0000313" key="3">
    <source>
        <dbReference type="Proteomes" id="UP001596414"/>
    </source>
</evidence>
<dbReference type="Proteomes" id="UP001596414">
    <property type="component" value="Unassembled WGS sequence"/>
</dbReference>
<dbReference type="Gene3D" id="2.130.10.10">
    <property type="entry name" value="YVTN repeat-like/Quinoprotein amine dehydrogenase"/>
    <property type="match status" value="1"/>
</dbReference>
<feature type="domain" description="Pyrrolo-quinoline quinone repeat" evidence="1">
    <location>
        <begin position="21"/>
        <end position="108"/>
    </location>
</feature>
<dbReference type="InterPro" id="IPR018391">
    <property type="entry name" value="PQQ_b-propeller_rpt"/>
</dbReference>
<dbReference type="EMBL" id="JBHSZQ010000052">
    <property type="protein sequence ID" value="MFC7127740.1"/>
    <property type="molecule type" value="Genomic_DNA"/>
</dbReference>
<evidence type="ECO:0000259" key="1">
    <source>
        <dbReference type="Pfam" id="PF13360"/>
    </source>
</evidence>
<organism evidence="2 3">
    <name type="scientific">Halovenus rubra</name>
    <dbReference type="NCBI Taxonomy" id="869890"/>
    <lineage>
        <taxon>Archaea</taxon>
        <taxon>Methanobacteriati</taxon>
        <taxon>Methanobacteriota</taxon>
        <taxon>Stenosarchaea group</taxon>
        <taxon>Halobacteria</taxon>
        <taxon>Halobacteriales</taxon>
        <taxon>Haloarculaceae</taxon>
        <taxon>Halovenus</taxon>
    </lineage>
</organism>
<reference evidence="2 3" key="1">
    <citation type="journal article" date="2014" name="Int. J. Syst. Evol. Microbiol.">
        <title>Complete genome sequence of Corynebacterium casei LMG S-19264T (=DSM 44701T), isolated from a smear-ripened cheese.</title>
        <authorList>
            <consortium name="US DOE Joint Genome Institute (JGI-PGF)"/>
            <person name="Walter F."/>
            <person name="Albersmeier A."/>
            <person name="Kalinowski J."/>
            <person name="Ruckert C."/>
        </authorList>
    </citation>
    <scope>NUCLEOTIDE SEQUENCE [LARGE SCALE GENOMIC DNA]</scope>
    <source>
        <strain evidence="2 3">CGMCC 4.7215</strain>
    </source>
</reference>
<name>A0ABD5X973_9EURY</name>
<proteinExistence type="predicted"/>
<dbReference type="RefSeq" id="WP_267636803.1">
    <property type="nucleotide sequence ID" value="NZ_JAODIY010000006.1"/>
</dbReference>
<dbReference type="InterPro" id="IPR015943">
    <property type="entry name" value="WD40/YVTN_repeat-like_dom_sf"/>
</dbReference>
<gene>
    <name evidence="2" type="ORF">ACFQJ7_17240</name>
</gene>
<dbReference type="AlphaFoldDB" id="A0ABD5X973"/>
<dbReference type="Pfam" id="PF13360">
    <property type="entry name" value="PQQ_2"/>
    <property type="match status" value="1"/>
</dbReference>
<protein>
    <submittedName>
        <fullName evidence="2">PQQ-binding-like beta-propeller repeat protein</fullName>
    </submittedName>
</protein>
<evidence type="ECO:0000313" key="2">
    <source>
        <dbReference type="EMBL" id="MFC7127740.1"/>
    </source>
</evidence>
<comment type="caution">
    <text evidence="2">The sequence shown here is derived from an EMBL/GenBank/DDBJ whole genome shotgun (WGS) entry which is preliminary data.</text>
</comment>
<dbReference type="InterPro" id="IPR011047">
    <property type="entry name" value="Quinoprotein_ADH-like_sf"/>
</dbReference>
<dbReference type="InterPro" id="IPR002372">
    <property type="entry name" value="PQQ_rpt_dom"/>
</dbReference>
<accession>A0ABD5X973</accession>
<dbReference type="SMART" id="SM00564">
    <property type="entry name" value="PQQ"/>
    <property type="match status" value="2"/>
</dbReference>
<dbReference type="SUPFAM" id="SSF50998">
    <property type="entry name" value="Quinoprotein alcohol dehydrogenase-like"/>
    <property type="match status" value="1"/>
</dbReference>